<dbReference type="AlphaFoldDB" id="A0A1Y6L8Q7"/>
<feature type="compositionally biased region" description="Low complexity" evidence="1">
    <location>
        <begin position="14"/>
        <end position="28"/>
    </location>
</feature>
<dbReference type="Proteomes" id="UP000215453">
    <property type="component" value="Chromosome 1"/>
</dbReference>
<evidence type="ECO:0000313" key="3">
    <source>
        <dbReference type="Proteomes" id="UP000215453"/>
    </source>
</evidence>
<gene>
    <name evidence="2" type="ORF">ZT1A5_G346</name>
</gene>
<feature type="region of interest" description="Disordered" evidence="1">
    <location>
        <begin position="1"/>
        <end position="46"/>
    </location>
</feature>
<organism evidence="2 3">
    <name type="scientific">Zymoseptoria tritici ST99CH_1A5</name>
    <dbReference type="NCBI Taxonomy" id="1276529"/>
    <lineage>
        <taxon>Eukaryota</taxon>
        <taxon>Fungi</taxon>
        <taxon>Dikarya</taxon>
        <taxon>Ascomycota</taxon>
        <taxon>Pezizomycotina</taxon>
        <taxon>Dothideomycetes</taxon>
        <taxon>Dothideomycetidae</taxon>
        <taxon>Mycosphaerellales</taxon>
        <taxon>Mycosphaerellaceae</taxon>
        <taxon>Zymoseptoria</taxon>
    </lineage>
</organism>
<sequence>MASTQRSEGTAIPNGNNNGYNPLSNPSLRRPMAQTGAAPRPMSQVSYRPSYMSHVPTTSRTDSVAIEVPKSSLRPETPAKHAITPRGLLLVLVAGSIPASMMDYLEMLLGRQNFSGLIIAATQEQEVLVKKLKMDIYGLIGRMEKELGVSIHLKDGWSQAGVETTLQEITGTGESVQGILCCPDFGSAEGSDILDLDEDDLEKSWKKSMGFLHAASRASIRPLIEQCKKSRHLPKDTSGRGPHGPFFLVTGSAPQTAVSQITKSACDNLLNQLARATSSDDLIVGYTEALLIPDPVVIDGLADGNDLPLRSRNGNGIHHDADDEPFIASESPTKLWNMWSSMQHDV</sequence>
<evidence type="ECO:0000313" key="2">
    <source>
        <dbReference type="EMBL" id="SMY18911.1"/>
    </source>
</evidence>
<reference evidence="2 3" key="1">
    <citation type="submission" date="2016-10" db="EMBL/GenBank/DDBJ databases">
        <authorList>
            <person name="Varghese N."/>
        </authorList>
    </citation>
    <scope>NUCLEOTIDE SEQUENCE [LARGE SCALE GENOMIC DNA]</scope>
</reference>
<protein>
    <submittedName>
        <fullName evidence="2">Uncharacterized protein</fullName>
    </submittedName>
</protein>
<name>A0A1Y6L8Q7_ZYMTR</name>
<evidence type="ECO:0000256" key="1">
    <source>
        <dbReference type="SAM" id="MobiDB-lite"/>
    </source>
</evidence>
<accession>A0A1Y6L8Q7</accession>
<dbReference type="EMBL" id="LT882676">
    <property type="protein sequence ID" value="SMY18911.1"/>
    <property type="molecule type" value="Genomic_DNA"/>
</dbReference>
<proteinExistence type="predicted"/>